<accession>A0A0L8FV10</accession>
<protein>
    <submittedName>
        <fullName evidence="1">Uncharacterized protein</fullName>
    </submittedName>
</protein>
<proteinExistence type="predicted"/>
<dbReference type="EMBL" id="KQ426259">
    <property type="protein sequence ID" value="KOF68478.1"/>
    <property type="molecule type" value="Genomic_DNA"/>
</dbReference>
<gene>
    <name evidence="1" type="ORF">OCBIM_22007248mg</name>
</gene>
<organism evidence="1">
    <name type="scientific">Octopus bimaculoides</name>
    <name type="common">California two-spotted octopus</name>
    <dbReference type="NCBI Taxonomy" id="37653"/>
    <lineage>
        <taxon>Eukaryota</taxon>
        <taxon>Metazoa</taxon>
        <taxon>Spiralia</taxon>
        <taxon>Lophotrochozoa</taxon>
        <taxon>Mollusca</taxon>
        <taxon>Cephalopoda</taxon>
        <taxon>Coleoidea</taxon>
        <taxon>Octopodiformes</taxon>
        <taxon>Octopoda</taxon>
        <taxon>Incirrata</taxon>
        <taxon>Octopodidae</taxon>
        <taxon>Octopus</taxon>
    </lineage>
</organism>
<reference evidence="1" key="1">
    <citation type="submission" date="2015-07" db="EMBL/GenBank/DDBJ databases">
        <title>MeaNS - Measles Nucleotide Surveillance Program.</title>
        <authorList>
            <person name="Tran T."/>
            <person name="Druce J."/>
        </authorList>
    </citation>
    <scope>NUCLEOTIDE SEQUENCE</scope>
    <source>
        <strain evidence="1">UCB-OBI-ISO-001</strain>
        <tissue evidence="1">Gonad</tissue>
    </source>
</reference>
<dbReference type="AlphaFoldDB" id="A0A0L8FV10"/>
<sequence>MYKPAPSNAYAGSNIYALEQKLQFVDKFVYLGSIMSMTNTLGDETSFRIEKASETFRRLDRRLWSLNRMSVETKLKTNNTCVFSSLLYTCKTGLLIEDMKRLD</sequence>
<name>A0A0L8FV10_OCTBM</name>
<evidence type="ECO:0000313" key="1">
    <source>
        <dbReference type="EMBL" id="KOF68478.1"/>
    </source>
</evidence>